<sequence>MGKVAEVVAVSMVKKTHVRDCPSCLPGEASELLKALRERRDAARGATVCHFEVVSHDERLAEDRDVGADHGTVVARVDGVAVKAILLDSGADTSFVARDYVEADNASTEMTVGRPIMKNLRYSTDKLLVEVRDTRPEWNVSEVKSEVCEDDVTPTTLQRVCRMQVAAGSEQHMMEEEADDIDRLATRTALPILRPTAIREIIMYLEKKVEVATKMGQFR</sequence>
<evidence type="ECO:0000313" key="2">
    <source>
        <dbReference type="Proteomes" id="UP000704712"/>
    </source>
</evidence>
<protein>
    <submittedName>
        <fullName evidence="1">Uncharacterized protein</fullName>
    </submittedName>
</protein>
<organism evidence="1 2">
    <name type="scientific">Phytophthora infestans</name>
    <name type="common">Potato late blight agent</name>
    <name type="synonym">Botrytis infestans</name>
    <dbReference type="NCBI Taxonomy" id="4787"/>
    <lineage>
        <taxon>Eukaryota</taxon>
        <taxon>Sar</taxon>
        <taxon>Stramenopiles</taxon>
        <taxon>Oomycota</taxon>
        <taxon>Peronosporomycetes</taxon>
        <taxon>Peronosporales</taxon>
        <taxon>Peronosporaceae</taxon>
        <taxon>Phytophthora</taxon>
    </lineage>
</organism>
<proteinExistence type="predicted"/>
<gene>
    <name evidence="1" type="ORF">GN958_ATG03605</name>
</gene>
<reference evidence="1" key="1">
    <citation type="submission" date="2020-03" db="EMBL/GenBank/DDBJ databases">
        <title>Hybrid Assembly of Korean Phytophthora infestans isolates.</title>
        <authorList>
            <person name="Prokchorchik M."/>
            <person name="Lee Y."/>
            <person name="Seo J."/>
            <person name="Cho J.-H."/>
            <person name="Park Y.-E."/>
            <person name="Jang D.-C."/>
            <person name="Im J.-S."/>
            <person name="Choi J.-G."/>
            <person name="Park H.-J."/>
            <person name="Lee G.-B."/>
            <person name="Lee Y.-G."/>
            <person name="Hong S.-Y."/>
            <person name="Cho K."/>
            <person name="Sohn K.H."/>
        </authorList>
    </citation>
    <scope>NUCLEOTIDE SEQUENCE</scope>
    <source>
        <strain evidence="1">KR_2_A2</strain>
    </source>
</reference>
<dbReference type="Proteomes" id="UP000704712">
    <property type="component" value="Unassembled WGS sequence"/>
</dbReference>
<evidence type="ECO:0000313" key="1">
    <source>
        <dbReference type="EMBL" id="KAF4147195.1"/>
    </source>
</evidence>
<dbReference type="EMBL" id="JAACNO010000507">
    <property type="protein sequence ID" value="KAF4147195.1"/>
    <property type="molecule type" value="Genomic_DNA"/>
</dbReference>
<dbReference type="AlphaFoldDB" id="A0A8S9V1U4"/>
<comment type="caution">
    <text evidence="1">The sequence shown here is derived from an EMBL/GenBank/DDBJ whole genome shotgun (WGS) entry which is preliminary data.</text>
</comment>
<accession>A0A8S9V1U4</accession>
<name>A0A8S9V1U4_PHYIN</name>